<dbReference type="RefSeq" id="WP_133184942.1">
    <property type="nucleotide sequence ID" value="NZ_SMOD01000017.1"/>
</dbReference>
<gene>
    <name evidence="5" type="ORF">E1N52_22545</name>
</gene>
<dbReference type="InterPro" id="IPR015422">
    <property type="entry name" value="PyrdxlP-dep_Trfase_small"/>
</dbReference>
<dbReference type="GO" id="GO:0030170">
    <property type="term" value="F:pyridoxal phosphate binding"/>
    <property type="evidence" value="ECO:0007669"/>
    <property type="project" value="InterPro"/>
</dbReference>
<dbReference type="PANTHER" id="PTHR43094:SF1">
    <property type="entry name" value="AMINOTRANSFERASE CLASS-III"/>
    <property type="match status" value="1"/>
</dbReference>
<feature type="compositionally biased region" description="Basic and acidic residues" evidence="4">
    <location>
        <begin position="9"/>
        <end position="18"/>
    </location>
</feature>
<dbReference type="NCBIfam" id="NF004755">
    <property type="entry name" value="PRK06082.1"/>
    <property type="match status" value="1"/>
</dbReference>
<protein>
    <submittedName>
        <fullName evidence="5">Aspartate aminotransferase family protein</fullName>
    </submittedName>
</protein>
<dbReference type="InterPro" id="IPR015421">
    <property type="entry name" value="PyrdxlP-dep_Trfase_major"/>
</dbReference>
<dbReference type="Gene3D" id="3.40.640.10">
    <property type="entry name" value="Type I PLP-dependent aspartate aminotransferase-like (Major domain)"/>
    <property type="match status" value="1"/>
</dbReference>
<keyword evidence="2 3" id="KW-0663">Pyridoxal phosphate</keyword>
<dbReference type="PIRSF" id="PIRSF000521">
    <property type="entry name" value="Transaminase_4ab_Lys_Orn"/>
    <property type="match status" value="1"/>
</dbReference>
<dbReference type="Proteomes" id="UP000295606">
    <property type="component" value="Unassembled WGS sequence"/>
</dbReference>
<comment type="caution">
    <text evidence="5">The sequence shown here is derived from an EMBL/GenBank/DDBJ whole genome shotgun (WGS) entry which is preliminary data.</text>
</comment>
<organism evidence="5 6">
    <name type="scientific">Paraburkholderia guartelaensis</name>
    <dbReference type="NCBI Taxonomy" id="2546446"/>
    <lineage>
        <taxon>Bacteria</taxon>
        <taxon>Pseudomonadati</taxon>
        <taxon>Pseudomonadota</taxon>
        <taxon>Betaproteobacteria</taxon>
        <taxon>Burkholderiales</taxon>
        <taxon>Burkholderiaceae</taxon>
        <taxon>Paraburkholderia</taxon>
    </lineage>
</organism>
<name>A0A4R5LD44_9BURK</name>
<keyword evidence="5" id="KW-0032">Aminotransferase</keyword>
<dbReference type="CDD" id="cd00610">
    <property type="entry name" value="OAT_like"/>
    <property type="match status" value="1"/>
</dbReference>
<feature type="region of interest" description="Disordered" evidence="4">
    <location>
        <begin position="1"/>
        <end position="32"/>
    </location>
</feature>
<dbReference type="Pfam" id="PF00202">
    <property type="entry name" value="Aminotran_3"/>
    <property type="match status" value="1"/>
</dbReference>
<evidence type="ECO:0000256" key="4">
    <source>
        <dbReference type="SAM" id="MobiDB-lite"/>
    </source>
</evidence>
<comment type="similarity">
    <text evidence="1 3">Belongs to the class-III pyridoxal-phosphate-dependent aminotransferase family.</text>
</comment>
<evidence type="ECO:0000256" key="3">
    <source>
        <dbReference type="RuleBase" id="RU003560"/>
    </source>
</evidence>
<evidence type="ECO:0000256" key="2">
    <source>
        <dbReference type="ARBA" id="ARBA00022898"/>
    </source>
</evidence>
<dbReference type="OrthoDB" id="3398487at2"/>
<reference evidence="5 6" key="1">
    <citation type="submission" date="2019-03" db="EMBL/GenBank/DDBJ databases">
        <title>Paraburkholderia sp. isolated from native Mimosa gymnas in Guartela State Park, Brazil.</title>
        <authorList>
            <person name="Paulitsch F."/>
            <person name="Hungria M."/>
            <person name="Delamuta J.R.M."/>
            <person name="Ribeiro R.A."/>
            <person name="Dall'Agnol R."/>
            <person name="Silva J.S.B."/>
        </authorList>
    </citation>
    <scope>NUCLEOTIDE SEQUENCE [LARGE SCALE GENOMIC DNA]</scope>
    <source>
        <strain evidence="5 6">CNPSo 3008</strain>
    </source>
</reference>
<dbReference type="AlphaFoldDB" id="A0A4R5LD44"/>
<dbReference type="GO" id="GO:0008483">
    <property type="term" value="F:transaminase activity"/>
    <property type="evidence" value="ECO:0007669"/>
    <property type="project" value="UniProtKB-KW"/>
</dbReference>
<dbReference type="EMBL" id="SMOD01000017">
    <property type="protein sequence ID" value="TDG06019.1"/>
    <property type="molecule type" value="Genomic_DNA"/>
</dbReference>
<evidence type="ECO:0000256" key="1">
    <source>
        <dbReference type="ARBA" id="ARBA00008954"/>
    </source>
</evidence>
<dbReference type="PANTHER" id="PTHR43094">
    <property type="entry name" value="AMINOTRANSFERASE"/>
    <property type="match status" value="1"/>
</dbReference>
<evidence type="ECO:0000313" key="6">
    <source>
        <dbReference type="Proteomes" id="UP000295606"/>
    </source>
</evidence>
<sequence>MSPSSLESMDARGEHVERAVAQSESDTNLTGRRRAWQREALDARSRTLLARDAAAFLRQSVSSPCLNAIAKAEGIWIEDVAGRRYMDFHGNNVHHIGYGHPRLKAAITAQMDALPFAPRRYACESAVLLAEKLAAIAPGTLSKVLLTTGGSDAIEVAIKLARTATGRFKTLSFWDAFHGAGIGASSLSGEALFRSGPAAPLVAGSQHVAPFACYRCPYGHDCDEHGAPRLDQCRMSCANMVDYVLEREGDVAAVIAEPARCVPYLPPPGYWKRVHEACRRHGALLIFDEIPTGLGKTGRMFACDHDGVVPDILVMGKALGGGILPIAACVTRPELDVAGDWAFGHYTHEKNPVTTRAALTTIEIIEDEGLVENAMRVGALALDRLNDMKRRLPAIGDVRGRGLMLGIELVKSRVDKTPDPDLAEAVLYRALDRGLSFKTTMGNVLTLTPPLTVTATQMLDALAILEEAIEAGVQAM</sequence>
<dbReference type="InterPro" id="IPR005814">
    <property type="entry name" value="Aminotrans_3"/>
</dbReference>
<accession>A0A4R5LD44</accession>
<evidence type="ECO:0000313" key="5">
    <source>
        <dbReference type="EMBL" id="TDG06019.1"/>
    </source>
</evidence>
<dbReference type="SUPFAM" id="SSF53383">
    <property type="entry name" value="PLP-dependent transferases"/>
    <property type="match status" value="1"/>
</dbReference>
<keyword evidence="5" id="KW-0808">Transferase</keyword>
<proteinExistence type="inferred from homology"/>
<dbReference type="Gene3D" id="3.90.1150.10">
    <property type="entry name" value="Aspartate Aminotransferase, domain 1"/>
    <property type="match status" value="1"/>
</dbReference>
<dbReference type="InterPro" id="IPR015424">
    <property type="entry name" value="PyrdxlP-dep_Trfase"/>
</dbReference>